<evidence type="ECO:0000259" key="8">
    <source>
        <dbReference type="Pfam" id="PF06429"/>
    </source>
</evidence>
<dbReference type="Pfam" id="PF21158">
    <property type="entry name" value="flgK_1st_1"/>
    <property type="match status" value="1"/>
</dbReference>
<keyword evidence="5" id="KW-0964">Secreted</keyword>
<feature type="domain" description="Flagellar hook-associated protein FlgK helical" evidence="10">
    <location>
        <begin position="91"/>
        <end position="324"/>
    </location>
</feature>
<evidence type="ECO:0000256" key="6">
    <source>
        <dbReference type="ARBA" id="ARBA00023143"/>
    </source>
</evidence>
<keyword evidence="11" id="KW-0969">Cilium</keyword>
<dbReference type="InterPro" id="IPR049119">
    <property type="entry name" value="FlgK_D2-like"/>
</dbReference>
<evidence type="ECO:0000259" key="7">
    <source>
        <dbReference type="Pfam" id="PF00460"/>
    </source>
</evidence>
<sequence length="642" mass="67042">MSSLNIASRALTTNLAAMQVIGHNIANVNTDGYSRQNILLGTSGGQFLGNGYFGKGVEIEGVSRAYDSYLTREAQITRSVAAGDEARYARLKQLESLFPLGETSLGVTLNNALNAWSAVATSPTDTTARTVVIARAEELTARLRDVTASLDETRLSSTLQVQEAVKSINSLAEQIAQVNQAIVQSQGTGRSPNDLLDQRDQLVSELNQYVQTSTVPAADGSLTVFVGGSQPLVLGTRVSPMAAERNPVDGDKIDIKIYQAGQAAEINADFLGGGSLRGLVRFVNEDLPESYNMLGRLALSLSEQVNAQHRLGLDADGDPGQNFYQIEGADTPESIYSYGSPAGAVQIGVKPIGAAPPNSLVATISDFNALQPSDYEIRFTSATDGTVVRKSTNETITFTGAPPIAIDGLSIGLGTGPAPAAGDRFLLQPYADAARNIGVAISAPQDVAAASSVRVDVPATNAGSLQVENLSAVGTPPPLWAGSTITFNNLGQYSVDAGPFVNFQPGQPIVANGFELVLRGVPTAGDTFNISPATVADAAQNFGNARAILGLRDVASFGGVTLGDGYIPVFSTLANKVQSGRMAAEFATTAATNAATALANRTGVNLDEEAARLLQFQQAYQASAKFLQVAQGTFDTLIQSFG</sequence>
<dbReference type="InterPro" id="IPR053927">
    <property type="entry name" value="FlgK_helical"/>
</dbReference>
<keyword evidence="6" id="KW-0975">Bacterial flagellum</keyword>
<evidence type="ECO:0000259" key="10">
    <source>
        <dbReference type="Pfam" id="PF22638"/>
    </source>
</evidence>
<reference evidence="12" key="1">
    <citation type="journal article" date="2019" name="Int. J. Syst. Evol. Microbiol.">
        <title>The Global Catalogue of Microorganisms (GCM) 10K type strain sequencing project: providing services to taxonomists for standard genome sequencing and annotation.</title>
        <authorList>
            <consortium name="The Broad Institute Genomics Platform"/>
            <consortium name="The Broad Institute Genome Sequencing Center for Infectious Disease"/>
            <person name="Wu L."/>
            <person name="Ma J."/>
        </authorList>
    </citation>
    <scope>NUCLEOTIDE SEQUENCE [LARGE SCALE GENOMIC DNA]</scope>
    <source>
        <strain evidence="12">CGMCC 1.12371</strain>
    </source>
</reference>
<dbReference type="RefSeq" id="WP_382223888.1">
    <property type="nucleotide sequence ID" value="NZ_JBHTCA010000008.1"/>
</dbReference>
<evidence type="ECO:0000259" key="9">
    <source>
        <dbReference type="Pfam" id="PF21158"/>
    </source>
</evidence>
<dbReference type="Pfam" id="PF22638">
    <property type="entry name" value="FlgK_D1"/>
    <property type="match status" value="1"/>
</dbReference>
<proteinExistence type="inferred from homology"/>
<keyword evidence="12" id="KW-1185">Reference proteome</keyword>
<keyword evidence="11" id="KW-0282">Flagellum</keyword>
<organism evidence="11 12">
    <name type="scientific">Hydrogenophaga atypica</name>
    <dbReference type="NCBI Taxonomy" id="249409"/>
    <lineage>
        <taxon>Bacteria</taxon>
        <taxon>Pseudomonadati</taxon>
        <taxon>Pseudomonadota</taxon>
        <taxon>Betaproteobacteria</taxon>
        <taxon>Burkholderiales</taxon>
        <taxon>Comamonadaceae</taxon>
        <taxon>Hydrogenophaga</taxon>
    </lineage>
</organism>
<feature type="domain" description="Flagellar basal body rod protein N-terminal" evidence="7">
    <location>
        <begin position="4"/>
        <end position="33"/>
    </location>
</feature>
<evidence type="ECO:0000256" key="3">
    <source>
        <dbReference type="ARBA" id="ARBA00009677"/>
    </source>
</evidence>
<evidence type="ECO:0000256" key="4">
    <source>
        <dbReference type="ARBA" id="ARBA00016244"/>
    </source>
</evidence>
<dbReference type="InterPro" id="IPR002371">
    <property type="entry name" value="FlgK"/>
</dbReference>
<keyword evidence="11" id="KW-0966">Cell projection</keyword>
<dbReference type="Proteomes" id="UP001596501">
    <property type="component" value="Unassembled WGS sequence"/>
</dbReference>
<dbReference type="PRINTS" id="PR01005">
    <property type="entry name" value="FLGHOOKAP1"/>
</dbReference>
<dbReference type="SUPFAM" id="SSF64518">
    <property type="entry name" value="Phase 1 flagellin"/>
    <property type="match status" value="2"/>
</dbReference>
<gene>
    <name evidence="11" type="primary">flgK</name>
    <name evidence="11" type="ORF">ACFQPB_12920</name>
</gene>
<dbReference type="InterPro" id="IPR010930">
    <property type="entry name" value="Flg_bb/hook_C_dom"/>
</dbReference>
<dbReference type="InterPro" id="IPR001444">
    <property type="entry name" value="Flag_bb_rod_N"/>
</dbReference>
<feature type="domain" description="Flagellar hook-associated protein 1 D2-like" evidence="9">
    <location>
        <begin position="359"/>
        <end position="429"/>
    </location>
</feature>
<dbReference type="PANTHER" id="PTHR30033:SF1">
    <property type="entry name" value="FLAGELLAR HOOK-ASSOCIATED PROTEIN 1"/>
    <property type="match status" value="1"/>
</dbReference>
<dbReference type="Pfam" id="PF00460">
    <property type="entry name" value="Flg_bb_rod"/>
    <property type="match status" value="1"/>
</dbReference>
<dbReference type="PANTHER" id="PTHR30033">
    <property type="entry name" value="FLAGELLAR HOOK-ASSOCIATED PROTEIN 1"/>
    <property type="match status" value="1"/>
</dbReference>
<protein>
    <recommendedName>
        <fullName evidence="4">Flagellar hook-associated protein 1</fullName>
    </recommendedName>
</protein>
<comment type="caution">
    <text evidence="11">The sequence shown here is derived from an EMBL/GenBank/DDBJ whole genome shotgun (WGS) entry which is preliminary data.</text>
</comment>
<evidence type="ECO:0000313" key="11">
    <source>
        <dbReference type="EMBL" id="MFC7409767.1"/>
    </source>
</evidence>
<evidence type="ECO:0000256" key="5">
    <source>
        <dbReference type="ARBA" id="ARBA00022525"/>
    </source>
</evidence>
<comment type="similarity">
    <text evidence="3">Belongs to the flagella basal body rod proteins family.</text>
</comment>
<evidence type="ECO:0000256" key="1">
    <source>
        <dbReference type="ARBA" id="ARBA00004365"/>
    </source>
</evidence>
<accession>A0ABW2QL68</accession>
<evidence type="ECO:0000313" key="12">
    <source>
        <dbReference type="Proteomes" id="UP001596501"/>
    </source>
</evidence>
<dbReference type="NCBIfam" id="TIGR02492">
    <property type="entry name" value="flgK_ends"/>
    <property type="match status" value="1"/>
</dbReference>
<dbReference type="EMBL" id="JBHTCA010000008">
    <property type="protein sequence ID" value="MFC7409767.1"/>
    <property type="molecule type" value="Genomic_DNA"/>
</dbReference>
<dbReference type="Pfam" id="PF06429">
    <property type="entry name" value="Flg_bbr_C"/>
    <property type="match status" value="1"/>
</dbReference>
<comment type="subcellular location">
    <subcellularLocation>
        <location evidence="1">Bacterial flagellum</location>
    </subcellularLocation>
    <subcellularLocation>
        <location evidence="2">Secreted</location>
    </subcellularLocation>
</comment>
<name>A0ABW2QL68_9BURK</name>
<feature type="domain" description="Flagellar basal-body/hook protein C-terminal" evidence="8">
    <location>
        <begin position="602"/>
        <end position="639"/>
    </location>
</feature>
<evidence type="ECO:0000256" key="2">
    <source>
        <dbReference type="ARBA" id="ARBA00004613"/>
    </source>
</evidence>